<evidence type="ECO:0000313" key="4">
    <source>
        <dbReference type="EMBL" id="CEG11394.1"/>
    </source>
</evidence>
<dbReference type="InterPro" id="IPR029063">
    <property type="entry name" value="SAM-dependent_MTases_sf"/>
</dbReference>
<protein>
    <submittedName>
        <fullName evidence="4">Putative enzyme</fullName>
        <ecNumber evidence="4">2.1.1.-</ecNumber>
    </submittedName>
</protein>
<dbReference type="AlphaFoldDB" id="A0A098E7B1"/>
<dbReference type="Pfam" id="PF05175">
    <property type="entry name" value="MTS"/>
    <property type="match status" value="1"/>
</dbReference>
<evidence type="ECO:0000256" key="1">
    <source>
        <dbReference type="ARBA" id="ARBA00022603"/>
    </source>
</evidence>
<dbReference type="Gene3D" id="3.40.50.150">
    <property type="entry name" value="Vaccinia Virus protein VP39"/>
    <property type="match status" value="1"/>
</dbReference>
<evidence type="ECO:0000256" key="2">
    <source>
        <dbReference type="ARBA" id="ARBA00022679"/>
    </source>
</evidence>
<dbReference type="PANTHER" id="PTHR47816">
    <property type="entry name" value="RIBOSOMAL RNA SMALL SUBUNIT METHYLTRANSFERASE C"/>
    <property type="match status" value="1"/>
</dbReference>
<reference evidence="4" key="1">
    <citation type="submission" date="2014-09" db="EMBL/GenBank/DDBJ databases">
        <authorList>
            <person name="Probst J Alexander"/>
        </authorList>
    </citation>
    <scope>NUCLEOTIDE SEQUENCE</scope>
</reference>
<dbReference type="InterPro" id="IPR007848">
    <property type="entry name" value="Small_mtfrase_dom"/>
</dbReference>
<evidence type="ECO:0000259" key="3">
    <source>
        <dbReference type="Pfam" id="PF05175"/>
    </source>
</evidence>
<dbReference type="GO" id="GO:0032259">
    <property type="term" value="P:methylation"/>
    <property type="evidence" value="ECO:0007669"/>
    <property type="project" value="UniProtKB-KW"/>
</dbReference>
<accession>A0A098E7B1</accession>
<feature type="domain" description="Methyltransferase small" evidence="3">
    <location>
        <begin position="34"/>
        <end position="197"/>
    </location>
</feature>
<dbReference type="PANTHER" id="PTHR47816:SF4">
    <property type="entry name" value="RIBOSOMAL RNA SMALL SUBUNIT METHYLTRANSFERASE C"/>
    <property type="match status" value="1"/>
</dbReference>
<dbReference type="SUPFAM" id="SSF53335">
    <property type="entry name" value="S-adenosyl-L-methionine-dependent methyltransferases"/>
    <property type="match status" value="1"/>
</dbReference>
<sequence>MDEKTKLKYVYYDQKLPTGHKFKELKFKFNEHKFMFLTDIGMFARFEVDTGTKFLLRNLDTKPDDAFLDLCCGYGVVGITMSKFCKSVVMSDVNERAIEMVKRNSELNLVTNARVVNSDLFENIPEKCTIIATNPPLRAGIEFMRKLVDGAIEHLYNNGRTYIVARKKQNAYKIFEILGENFDATVVEKGGGYMVMKGIKR</sequence>
<dbReference type="GO" id="GO:0008757">
    <property type="term" value="F:S-adenosylmethionine-dependent methyltransferase activity"/>
    <property type="evidence" value="ECO:0007669"/>
    <property type="project" value="InterPro"/>
</dbReference>
<keyword evidence="2 4" id="KW-0808">Transferase</keyword>
<dbReference type="EMBL" id="CCXY01000049">
    <property type="protein sequence ID" value="CEG11394.1"/>
    <property type="molecule type" value="Genomic_DNA"/>
</dbReference>
<organism evidence="4">
    <name type="scientific">groundwater metagenome</name>
    <dbReference type="NCBI Taxonomy" id="717931"/>
    <lineage>
        <taxon>unclassified sequences</taxon>
        <taxon>metagenomes</taxon>
        <taxon>ecological metagenomes</taxon>
    </lineage>
</organism>
<keyword evidence="1 4" id="KW-0489">Methyltransferase</keyword>
<name>A0A098E7B1_9ZZZZ</name>
<dbReference type="EC" id="2.1.1.-" evidence="4"/>
<dbReference type="CDD" id="cd02440">
    <property type="entry name" value="AdoMet_MTases"/>
    <property type="match status" value="1"/>
</dbReference>
<gene>
    <name evidence="4" type="ORF">MSIBF_A1420005</name>
</gene>
<proteinExistence type="predicted"/>
<dbReference type="InterPro" id="IPR046977">
    <property type="entry name" value="RsmC/RlmG"/>
</dbReference>